<feature type="domain" description="FDX-ACB" evidence="18">
    <location>
        <begin position="721"/>
        <end position="813"/>
    </location>
</feature>
<organism evidence="20 21">
    <name type="scientific">Anthropogastromicrobium aceti</name>
    <dbReference type="NCBI Taxonomy" id="2981768"/>
    <lineage>
        <taxon>Bacteria</taxon>
        <taxon>Bacillati</taxon>
        <taxon>Bacillota</taxon>
        <taxon>Clostridia</taxon>
        <taxon>Lachnospirales</taxon>
        <taxon>Lachnospiraceae</taxon>
        <taxon>Anthropogastromicrobium</taxon>
    </lineage>
</organism>
<evidence type="ECO:0000259" key="18">
    <source>
        <dbReference type="PROSITE" id="PS51447"/>
    </source>
</evidence>
<dbReference type="SMART" id="SM00874">
    <property type="entry name" value="B5"/>
    <property type="match status" value="1"/>
</dbReference>
<feature type="domain" description="TRNA-binding" evidence="17">
    <location>
        <begin position="39"/>
        <end position="163"/>
    </location>
</feature>
<feature type="binding site" evidence="15">
    <location>
        <position position="487"/>
    </location>
    <ligand>
        <name>Mg(2+)</name>
        <dbReference type="ChEBI" id="CHEBI:18420"/>
        <note>shared with alpha subunit</note>
    </ligand>
</feature>
<dbReference type="GO" id="GO:0140096">
    <property type="term" value="F:catalytic activity, acting on a protein"/>
    <property type="evidence" value="ECO:0007669"/>
    <property type="project" value="UniProtKB-ARBA"/>
</dbReference>
<comment type="caution">
    <text evidence="20">The sequence shown here is derived from an EMBL/GenBank/DDBJ whole genome shotgun (WGS) entry which is preliminary data.</text>
</comment>
<dbReference type="SUPFAM" id="SSF56037">
    <property type="entry name" value="PheT/TilS domain"/>
    <property type="match status" value="1"/>
</dbReference>
<evidence type="ECO:0000256" key="9">
    <source>
        <dbReference type="ARBA" id="ARBA00022840"/>
    </source>
</evidence>
<dbReference type="Gene3D" id="3.50.40.10">
    <property type="entry name" value="Phenylalanyl-trna Synthetase, Chain B, domain 3"/>
    <property type="match status" value="1"/>
</dbReference>
<dbReference type="Pfam" id="PF03147">
    <property type="entry name" value="FDX-ACB"/>
    <property type="match status" value="1"/>
</dbReference>
<proteinExistence type="inferred from homology"/>
<dbReference type="InterPro" id="IPR002547">
    <property type="entry name" value="tRNA-bd_dom"/>
</dbReference>
<dbReference type="PROSITE" id="PS51447">
    <property type="entry name" value="FDX_ACB"/>
    <property type="match status" value="1"/>
</dbReference>
<dbReference type="GO" id="GO:0004826">
    <property type="term" value="F:phenylalanine-tRNA ligase activity"/>
    <property type="evidence" value="ECO:0007669"/>
    <property type="project" value="UniProtKB-UniRule"/>
</dbReference>
<dbReference type="InterPro" id="IPR005147">
    <property type="entry name" value="tRNA_synthase_B5-dom"/>
</dbReference>
<dbReference type="InterPro" id="IPR033714">
    <property type="entry name" value="tRNA_bind_bactPheRS"/>
</dbReference>
<keyword evidence="11 16" id="KW-0694">RNA-binding</keyword>
<dbReference type="SUPFAM" id="SSF50249">
    <property type="entry name" value="Nucleic acid-binding proteins"/>
    <property type="match status" value="1"/>
</dbReference>
<dbReference type="Pfam" id="PF03484">
    <property type="entry name" value="B5"/>
    <property type="match status" value="1"/>
</dbReference>
<evidence type="ECO:0000256" key="7">
    <source>
        <dbReference type="ARBA" id="ARBA00022723"/>
    </source>
</evidence>
<dbReference type="InterPro" id="IPR045060">
    <property type="entry name" value="Phe-tRNA-ligase_IIc_bsu"/>
</dbReference>
<dbReference type="InterPro" id="IPR004532">
    <property type="entry name" value="Phe-tRNA-ligase_IIc_bsu_bact"/>
</dbReference>
<dbReference type="HAMAP" id="MF_00283">
    <property type="entry name" value="Phe_tRNA_synth_beta1"/>
    <property type="match status" value="1"/>
</dbReference>
<evidence type="ECO:0000256" key="5">
    <source>
        <dbReference type="ARBA" id="ARBA00022555"/>
    </source>
</evidence>
<reference evidence="20 21" key="1">
    <citation type="submission" date="2021-10" db="EMBL/GenBank/DDBJ databases">
        <title>Anaerobic single-cell dispensing facilitates the cultivation of human gut bacteria.</title>
        <authorList>
            <person name="Afrizal A."/>
        </authorList>
    </citation>
    <scope>NUCLEOTIDE SEQUENCE [LARGE SCALE GENOMIC DNA]</scope>
    <source>
        <strain evidence="20 21">CLA-AA-H224</strain>
    </source>
</reference>
<evidence type="ECO:0000256" key="13">
    <source>
        <dbReference type="ARBA" id="ARBA00023146"/>
    </source>
</evidence>
<dbReference type="RefSeq" id="WP_308731833.1">
    <property type="nucleotide sequence ID" value="NZ_JAJEQN010000020.1"/>
</dbReference>
<dbReference type="GO" id="GO:0000049">
    <property type="term" value="F:tRNA binding"/>
    <property type="evidence" value="ECO:0007669"/>
    <property type="project" value="UniProtKB-UniRule"/>
</dbReference>
<dbReference type="EC" id="6.1.1.20" evidence="15"/>
<dbReference type="Gene3D" id="3.30.70.380">
    <property type="entry name" value="Ferrodoxin-fold anticodon-binding domain"/>
    <property type="match status" value="1"/>
</dbReference>
<evidence type="ECO:0000256" key="14">
    <source>
        <dbReference type="ARBA" id="ARBA00049255"/>
    </source>
</evidence>
<keyword evidence="9 15" id="KW-0067">ATP-binding</keyword>
<dbReference type="InterPro" id="IPR045864">
    <property type="entry name" value="aa-tRNA-synth_II/BPL/LPL"/>
</dbReference>
<feature type="binding site" evidence="15">
    <location>
        <position position="478"/>
    </location>
    <ligand>
        <name>Mg(2+)</name>
        <dbReference type="ChEBI" id="CHEBI:18420"/>
        <note>shared with alpha subunit</note>
    </ligand>
</feature>
<dbReference type="EMBL" id="JAJEQN010000020">
    <property type="protein sequence ID" value="MCC2221783.1"/>
    <property type="molecule type" value="Genomic_DNA"/>
</dbReference>
<dbReference type="SMART" id="SM00896">
    <property type="entry name" value="FDX-ACB"/>
    <property type="match status" value="1"/>
</dbReference>
<dbReference type="GO" id="GO:0005524">
    <property type="term" value="F:ATP binding"/>
    <property type="evidence" value="ECO:0007669"/>
    <property type="project" value="UniProtKB-UniRule"/>
</dbReference>
<dbReference type="Pfam" id="PF17759">
    <property type="entry name" value="tRNA_synthFbeta"/>
    <property type="match status" value="1"/>
</dbReference>
<feature type="domain" description="B5" evidence="19">
    <location>
        <begin position="417"/>
        <end position="500"/>
    </location>
</feature>
<feature type="binding site" evidence="15">
    <location>
        <position position="488"/>
    </location>
    <ligand>
        <name>Mg(2+)</name>
        <dbReference type="ChEBI" id="CHEBI:18420"/>
        <note>shared with alpha subunit</note>
    </ligand>
</feature>
<dbReference type="AlphaFoldDB" id="A0AAE3JCL6"/>
<evidence type="ECO:0000256" key="4">
    <source>
        <dbReference type="ARBA" id="ARBA00022490"/>
    </source>
</evidence>
<dbReference type="GO" id="GO:0016740">
    <property type="term" value="F:transferase activity"/>
    <property type="evidence" value="ECO:0007669"/>
    <property type="project" value="UniProtKB-ARBA"/>
</dbReference>
<name>A0AAE3JCL6_9FIRM</name>
<dbReference type="PANTHER" id="PTHR10947">
    <property type="entry name" value="PHENYLALANYL-TRNA SYNTHETASE BETA CHAIN AND LEUCINE-RICH REPEAT-CONTAINING PROTEIN 47"/>
    <property type="match status" value="1"/>
</dbReference>
<dbReference type="SUPFAM" id="SSF54991">
    <property type="entry name" value="Anticodon-binding domain of PheRS"/>
    <property type="match status" value="1"/>
</dbReference>
<keyword evidence="13 15" id="KW-0030">Aminoacyl-tRNA synthetase</keyword>
<evidence type="ECO:0000313" key="21">
    <source>
        <dbReference type="Proteomes" id="UP001198200"/>
    </source>
</evidence>
<evidence type="ECO:0000256" key="16">
    <source>
        <dbReference type="PROSITE-ProRule" id="PRU00209"/>
    </source>
</evidence>
<dbReference type="SUPFAM" id="SSF55681">
    <property type="entry name" value="Class II aaRS and biotin synthetases"/>
    <property type="match status" value="1"/>
</dbReference>
<dbReference type="InterPro" id="IPR020825">
    <property type="entry name" value="Phe-tRNA_synthase-like_B3/B4"/>
</dbReference>
<evidence type="ECO:0000256" key="8">
    <source>
        <dbReference type="ARBA" id="ARBA00022741"/>
    </source>
</evidence>
<evidence type="ECO:0000256" key="3">
    <source>
        <dbReference type="ARBA" id="ARBA00011209"/>
    </source>
</evidence>
<dbReference type="SUPFAM" id="SSF46955">
    <property type="entry name" value="Putative DNA-binding domain"/>
    <property type="match status" value="1"/>
</dbReference>
<keyword evidence="6 15" id="KW-0436">Ligase</keyword>
<keyword evidence="4 15" id="KW-0963">Cytoplasm</keyword>
<keyword evidence="8 15" id="KW-0547">Nucleotide-binding</keyword>
<protein>
    <recommendedName>
        <fullName evidence="15">Phenylalanine--tRNA ligase beta subunit</fullName>
        <ecNumber evidence="15">6.1.1.20</ecNumber>
    </recommendedName>
    <alternativeName>
        <fullName evidence="15">Phenylalanyl-tRNA synthetase beta subunit</fullName>
        <shortName evidence="15">PheRS</shortName>
    </alternativeName>
</protein>
<comment type="catalytic activity">
    <reaction evidence="14 15">
        <text>tRNA(Phe) + L-phenylalanine + ATP = L-phenylalanyl-tRNA(Phe) + AMP + diphosphate + H(+)</text>
        <dbReference type="Rhea" id="RHEA:19413"/>
        <dbReference type="Rhea" id="RHEA-COMP:9668"/>
        <dbReference type="Rhea" id="RHEA-COMP:9699"/>
        <dbReference type="ChEBI" id="CHEBI:15378"/>
        <dbReference type="ChEBI" id="CHEBI:30616"/>
        <dbReference type="ChEBI" id="CHEBI:33019"/>
        <dbReference type="ChEBI" id="CHEBI:58095"/>
        <dbReference type="ChEBI" id="CHEBI:78442"/>
        <dbReference type="ChEBI" id="CHEBI:78531"/>
        <dbReference type="ChEBI" id="CHEBI:456215"/>
        <dbReference type="EC" id="6.1.1.20"/>
    </reaction>
</comment>
<evidence type="ECO:0000256" key="10">
    <source>
        <dbReference type="ARBA" id="ARBA00022842"/>
    </source>
</evidence>
<dbReference type="InterPro" id="IPR036690">
    <property type="entry name" value="Fdx_antiC-bd_sf"/>
</dbReference>
<evidence type="ECO:0000256" key="6">
    <source>
        <dbReference type="ARBA" id="ARBA00022598"/>
    </source>
</evidence>
<dbReference type="NCBIfam" id="TIGR00472">
    <property type="entry name" value="pheT_bact"/>
    <property type="match status" value="1"/>
</dbReference>
<dbReference type="Gene3D" id="3.30.930.10">
    <property type="entry name" value="Bira Bifunctional Protein, Domain 2"/>
    <property type="match status" value="1"/>
</dbReference>
<comment type="similarity">
    <text evidence="2 15">Belongs to the phenylalanyl-tRNA synthetase beta subunit family. Type 1 subfamily.</text>
</comment>
<dbReference type="Gene3D" id="2.40.50.140">
    <property type="entry name" value="Nucleic acid-binding proteins"/>
    <property type="match status" value="1"/>
</dbReference>
<keyword evidence="21" id="KW-1185">Reference proteome</keyword>
<dbReference type="SMART" id="SM00873">
    <property type="entry name" value="B3_4"/>
    <property type="match status" value="1"/>
</dbReference>
<dbReference type="GO" id="GO:0006432">
    <property type="term" value="P:phenylalanyl-tRNA aminoacylation"/>
    <property type="evidence" value="ECO:0007669"/>
    <property type="project" value="UniProtKB-UniRule"/>
</dbReference>
<evidence type="ECO:0000313" key="20">
    <source>
        <dbReference type="EMBL" id="MCC2221783.1"/>
    </source>
</evidence>
<keyword evidence="12 15" id="KW-0648">Protein biosynthesis</keyword>
<keyword evidence="5 16" id="KW-0820">tRNA-binding</keyword>
<evidence type="ECO:0000256" key="15">
    <source>
        <dbReference type="HAMAP-Rule" id="MF_00283"/>
    </source>
</evidence>
<evidence type="ECO:0000256" key="2">
    <source>
        <dbReference type="ARBA" id="ARBA00008653"/>
    </source>
</evidence>
<dbReference type="InterPro" id="IPR005146">
    <property type="entry name" value="B3/B4_tRNA-bd"/>
</dbReference>
<evidence type="ECO:0000256" key="1">
    <source>
        <dbReference type="ARBA" id="ARBA00004496"/>
    </source>
</evidence>
<dbReference type="InterPro" id="IPR009061">
    <property type="entry name" value="DNA-bd_dom_put_sf"/>
</dbReference>
<dbReference type="InterPro" id="IPR012340">
    <property type="entry name" value="NA-bd_OB-fold"/>
</dbReference>
<dbReference type="CDD" id="cd02796">
    <property type="entry name" value="tRNA_bind_bactPheRS"/>
    <property type="match status" value="1"/>
</dbReference>
<comment type="subcellular location">
    <subcellularLocation>
        <location evidence="1 15">Cytoplasm</location>
    </subcellularLocation>
</comment>
<evidence type="ECO:0000256" key="12">
    <source>
        <dbReference type="ARBA" id="ARBA00022917"/>
    </source>
</evidence>
<dbReference type="InterPro" id="IPR005121">
    <property type="entry name" value="Fdx_antiC-bd"/>
</dbReference>
<dbReference type="PANTHER" id="PTHR10947:SF0">
    <property type="entry name" value="PHENYLALANINE--TRNA LIGASE BETA SUBUNIT"/>
    <property type="match status" value="1"/>
</dbReference>
<keyword evidence="7 15" id="KW-0479">Metal-binding</keyword>
<dbReference type="PROSITE" id="PS51483">
    <property type="entry name" value="B5"/>
    <property type="match status" value="1"/>
</dbReference>
<gene>
    <name evidence="15 20" type="primary">pheT</name>
    <name evidence="20" type="ORF">LKD48_09075</name>
</gene>
<dbReference type="CDD" id="cd00769">
    <property type="entry name" value="PheRS_beta_core"/>
    <property type="match status" value="1"/>
</dbReference>
<dbReference type="GO" id="GO:0000287">
    <property type="term" value="F:magnesium ion binding"/>
    <property type="evidence" value="ECO:0007669"/>
    <property type="project" value="UniProtKB-UniRule"/>
</dbReference>
<comment type="cofactor">
    <cofactor evidence="15">
        <name>Mg(2+)</name>
        <dbReference type="ChEBI" id="CHEBI:18420"/>
    </cofactor>
    <text evidence="15">Binds 2 magnesium ions per tetramer.</text>
</comment>
<evidence type="ECO:0000256" key="11">
    <source>
        <dbReference type="ARBA" id="ARBA00022884"/>
    </source>
</evidence>
<dbReference type="PROSITE" id="PS50886">
    <property type="entry name" value="TRBD"/>
    <property type="match status" value="1"/>
</dbReference>
<sequence length="814" mass="90581">MLVPLSWLKEYVDIDVTPQELEKKLFDGGFEVEELYQVGHDIDKIVVGLVETCEPIPETHLHVCQVNAGEYGTMQICCGADNVQAGGKYPVALVGATVYATAKDHKTIEGVMTIKKGKLRGFESYGMLCSGTELGLTEDLYPGAGYNGLLEMPADAQPGADVKAITGLDDWMFDISLTANRPDCQSILGIAREVSAMLEKPLKMPSTDYTETEVKKDGFKVSVEAPDLCPRYSAHYVYDVKMGESPAWMKRRLALVGIGSISNIVDITNYVLKEIGQPMHAFDCSYLEGNEICVRRAHEGEKIVTLDEQEYTMSPANLVICDGVKPVALAGVMGGLNSEIRDTTESVMFEAAKFARDNVRKTARALGKSSDSSSRFEKGVDEYSTVLGMKRALHLIEELGCGKVSSTHVDVNVGNSIEPQPMQVSIHKVNSVLGIEVPAEEIVRLMKNLNFNPTVEGDVLTLQVPAYREDMLPEGENDVERYPDVAEEVIRMYGYDHIKSTFMPSAQVTAGGYNKEQKGELALKRTLCTMGAYECMHYSFFSPSDLDLLKFPADAKERFAIQIMNPINIDLSLMRTTLAASMLNAISRNEKQGILDGRLFEVANIFIPKNLPLTEYPDERKTLCVGTFGAKESFYTMKGIANGIADSLDVAFTYEPIQKSFLHPYQAVKVLCEGEEIGYFGKVAYDIQDKLSMRASAYVMELDLEILSKWYDKKRTFIPLPKFAEEKRDLAFVMDKAITCGQIEDCIRKENKYVKEIKLFDIYEGGQIPEGKKSMAFSITFVPKDEAFDDARVQKFVDKICAKLNEEYGVELRA</sequence>
<dbReference type="Gene3D" id="3.30.56.10">
    <property type="match status" value="2"/>
</dbReference>
<feature type="binding site" evidence="15">
    <location>
        <position position="484"/>
    </location>
    <ligand>
        <name>Mg(2+)</name>
        <dbReference type="ChEBI" id="CHEBI:18420"/>
        <note>shared with alpha subunit</note>
    </ligand>
</feature>
<keyword evidence="10 15" id="KW-0460">Magnesium</keyword>
<dbReference type="GO" id="GO:0009328">
    <property type="term" value="C:phenylalanine-tRNA ligase complex"/>
    <property type="evidence" value="ECO:0007669"/>
    <property type="project" value="TreeGrafter"/>
</dbReference>
<evidence type="ECO:0000259" key="17">
    <source>
        <dbReference type="PROSITE" id="PS50886"/>
    </source>
</evidence>
<dbReference type="Pfam" id="PF01588">
    <property type="entry name" value="tRNA_bind"/>
    <property type="match status" value="1"/>
</dbReference>
<dbReference type="FunFam" id="3.50.40.10:FF:000001">
    <property type="entry name" value="Phenylalanine--tRNA ligase beta subunit"/>
    <property type="match status" value="1"/>
</dbReference>
<evidence type="ECO:0000259" key="19">
    <source>
        <dbReference type="PROSITE" id="PS51483"/>
    </source>
</evidence>
<accession>A0AAE3JCL6</accession>
<dbReference type="InterPro" id="IPR041616">
    <property type="entry name" value="PheRS_beta_core"/>
</dbReference>
<dbReference type="Pfam" id="PF03483">
    <property type="entry name" value="B3_4"/>
    <property type="match status" value="1"/>
</dbReference>
<comment type="subunit">
    <text evidence="3 15">Tetramer of two alpha and two beta subunits.</text>
</comment>
<dbReference type="Proteomes" id="UP001198200">
    <property type="component" value="Unassembled WGS sequence"/>
</dbReference>